<evidence type="ECO:0000259" key="4">
    <source>
        <dbReference type="PROSITE" id="PS51462"/>
    </source>
</evidence>
<dbReference type="InterPro" id="IPR015797">
    <property type="entry name" value="NUDIX_hydrolase-like_dom_sf"/>
</dbReference>
<dbReference type="PANTHER" id="PTHR43046">
    <property type="entry name" value="GDP-MANNOSE MANNOSYL HYDROLASE"/>
    <property type="match status" value="1"/>
</dbReference>
<comment type="cofactor">
    <cofactor evidence="1">
        <name>Mg(2+)</name>
        <dbReference type="ChEBI" id="CHEBI:18420"/>
    </cofactor>
</comment>
<accession>A0A940SKA4</accession>
<dbReference type="PRINTS" id="PR00502">
    <property type="entry name" value="NUDIXFAMILY"/>
</dbReference>
<evidence type="ECO:0000256" key="1">
    <source>
        <dbReference type="ARBA" id="ARBA00001946"/>
    </source>
</evidence>
<proteinExistence type="inferred from homology"/>
<dbReference type="InterPro" id="IPR020476">
    <property type="entry name" value="Nudix_hydrolase"/>
</dbReference>
<evidence type="ECO:0000313" key="5">
    <source>
        <dbReference type="EMBL" id="MBP0726271.1"/>
    </source>
</evidence>
<protein>
    <submittedName>
        <fullName evidence="5">NUDIX domain-containing protein</fullName>
    </submittedName>
</protein>
<dbReference type="SUPFAM" id="SSF55811">
    <property type="entry name" value="Nudix"/>
    <property type="match status" value="1"/>
</dbReference>
<keyword evidence="2 3" id="KW-0378">Hydrolase</keyword>
<dbReference type="CDD" id="cd04677">
    <property type="entry name" value="NUDIX_Hydrolase"/>
    <property type="match status" value="1"/>
</dbReference>
<dbReference type="InterPro" id="IPR000086">
    <property type="entry name" value="NUDIX_hydrolase_dom"/>
</dbReference>
<comment type="caution">
    <text evidence="5">The sequence shown here is derived from an EMBL/GenBank/DDBJ whole genome shotgun (WGS) entry which is preliminary data.</text>
</comment>
<name>A0A940SKA4_9BACI</name>
<sequence>MGYIENLRKVIGKQPLILVGSVVAVIDDEGRILLQKKTNGIWNIPGGLLELEESTEEAARREVFEETGIKIGELKLVNVFSGKQFFNKLANGDEFYPVTIAYLSRDIKGGALKADGIETLEAKYFNMNDLPNEVSPLVNKLVRYYNEMVS</sequence>
<dbReference type="AlphaFoldDB" id="A0A940SKA4"/>
<dbReference type="PROSITE" id="PS00893">
    <property type="entry name" value="NUDIX_BOX"/>
    <property type="match status" value="1"/>
</dbReference>
<organism evidence="5 6">
    <name type="scientific">Gottfriedia endophytica</name>
    <dbReference type="NCBI Taxonomy" id="2820819"/>
    <lineage>
        <taxon>Bacteria</taxon>
        <taxon>Bacillati</taxon>
        <taxon>Bacillota</taxon>
        <taxon>Bacilli</taxon>
        <taxon>Bacillales</taxon>
        <taxon>Bacillaceae</taxon>
        <taxon>Gottfriedia</taxon>
    </lineage>
</organism>
<dbReference type="RefSeq" id="WP_209406617.1">
    <property type="nucleotide sequence ID" value="NZ_JAGIYQ010000010.1"/>
</dbReference>
<evidence type="ECO:0000256" key="2">
    <source>
        <dbReference type="ARBA" id="ARBA00022801"/>
    </source>
</evidence>
<dbReference type="GO" id="GO:0016787">
    <property type="term" value="F:hydrolase activity"/>
    <property type="evidence" value="ECO:0007669"/>
    <property type="project" value="UniProtKB-KW"/>
</dbReference>
<dbReference type="Proteomes" id="UP000682134">
    <property type="component" value="Unassembled WGS sequence"/>
</dbReference>
<dbReference type="Gene3D" id="3.90.79.10">
    <property type="entry name" value="Nucleoside Triphosphate Pyrophosphohydrolase"/>
    <property type="match status" value="1"/>
</dbReference>
<keyword evidence="6" id="KW-1185">Reference proteome</keyword>
<dbReference type="PANTHER" id="PTHR43046:SF2">
    <property type="entry name" value="8-OXO-DGTP DIPHOSPHATASE-RELATED"/>
    <property type="match status" value="1"/>
</dbReference>
<evidence type="ECO:0000313" key="6">
    <source>
        <dbReference type="Proteomes" id="UP000682134"/>
    </source>
</evidence>
<reference evidence="5" key="1">
    <citation type="submission" date="2021-04" db="EMBL/GenBank/DDBJ databases">
        <title>Genome seq and assembly of Bacillus sp.</title>
        <authorList>
            <person name="Chhetri G."/>
        </authorList>
    </citation>
    <scope>NUCLEOTIDE SEQUENCE</scope>
    <source>
        <strain evidence="5">RG28</strain>
    </source>
</reference>
<dbReference type="Pfam" id="PF00293">
    <property type="entry name" value="NUDIX"/>
    <property type="match status" value="1"/>
</dbReference>
<dbReference type="InterPro" id="IPR020084">
    <property type="entry name" value="NUDIX_hydrolase_CS"/>
</dbReference>
<dbReference type="PROSITE" id="PS51462">
    <property type="entry name" value="NUDIX"/>
    <property type="match status" value="1"/>
</dbReference>
<feature type="domain" description="Nudix hydrolase" evidence="4">
    <location>
        <begin position="15"/>
        <end position="150"/>
    </location>
</feature>
<comment type="similarity">
    <text evidence="3">Belongs to the Nudix hydrolase family.</text>
</comment>
<dbReference type="EMBL" id="JAGIYQ010000010">
    <property type="protein sequence ID" value="MBP0726271.1"/>
    <property type="molecule type" value="Genomic_DNA"/>
</dbReference>
<evidence type="ECO:0000256" key="3">
    <source>
        <dbReference type="RuleBase" id="RU003476"/>
    </source>
</evidence>
<gene>
    <name evidence="5" type="ORF">J5Y03_14010</name>
</gene>